<feature type="region of interest" description="Disordered" evidence="7">
    <location>
        <begin position="805"/>
        <end position="855"/>
    </location>
</feature>
<dbReference type="InterPro" id="IPR001607">
    <property type="entry name" value="Znf_UBP"/>
</dbReference>
<organism evidence="10 11">
    <name type="scientific">Chironomus riparius</name>
    <dbReference type="NCBI Taxonomy" id="315576"/>
    <lineage>
        <taxon>Eukaryota</taxon>
        <taxon>Metazoa</taxon>
        <taxon>Ecdysozoa</taxon>
        <taxon>Arthropoda</taxon>
        <taxon>Hexapoda</taxon>
        <taxon>Insecta</taxon>
        <taxon>Pterygota</taxon>
        <taxon>Neoptera</taxon>
        <taxon>Endopterygota</taxon>
        <taxon>Diptera</taxon>
        <taxon>Nematocera</taxon>
        <taxon>Chironomoidea</taxon>
        <taxon>Chironomidae</taxon>
        <taxon>Chironominae</taxon>
        <taxon>Chironomus</taxon>
    </lineage>
</organism>
<feature type="region of interest" description="Disordered" evidence="7">
    <location>
        <begin position="438"/>
        <end position="541"/>
    </location>
</feature>
<dbReference type="CDD" id="cd02667">
    <property type="entry name" value="Peptidase_C19K"/>
    <property type="match status" value="1"/>
</dbReference>
<evidence type="ECO:0000313" key="10">
    <source>
        <dbReference type="EMBL" id="CAH1718273.1"/>
    </source>
</evidence>
<keyword evidence="4" id="KW-0862">Zinc</keyword>
<dbReference type="Gene3D" id="3.30.40.10">
    <property type="entry name" value="Zinc/RING finger domain, C3HC4 (zinc finger)"/>
    <property type="match status" value="1"/>
</dbReference>
<dbReference type="PANTHER" id="PTHR24006">
    <property type="entry name" value="UBIQUITIN CARBOXYL-TERMINAL HYDROLASE"/>
    <property type="match status" value="1"/>
</dbReference>
<dbReference type="SUPFAM" id="SSF57850">
    <property type="entry name" value="RING/U-box"/>
    <property type="match status" value="1"/>
</dbReference>
<keyword evidence="6" id="KW-0175">Coiled coil</keyword>
<keyword evidence="11" id="KW-1185">Reference proteome</keyword>
<evidence type="ECO:0000259" key="8">
    <source>
        <dbReference type="PROSITE" id="PS50235"/>
    </source>
</evidence>
<keyword evidence="3 5" id="KW-0863">Zinc-finger</keyword>
<dbReference type="InterPro" id="IPR001394">
    <property type="entry name" value="Peptidase_C19_UCH"/>
</dbReference>
<dbReference type="InterPro" id="IPR038765">
    <property type="entry name" value="Papain-like_cys_pep_sf"/>
</dbReference>
<feature type="coiled-coil region" evidence="6">
    <location>
        <begin position="578"/>
        <end position="612"/>
    </location>
</feature>
<evidence type="ECO:0000256" key="6">
    <source>
        <dbReference type="SAM" id="Coils"/>
    </source>
</evidence>
<evidence type="ECO:0000256" key="3">
    <source>
        <dbReference type="ARBA" id="ARBA00022771"/>
    </source>
</evidence>
<evidence type="ECO:0000313" key="11">
    <source>
        <dbReference type="Proteomes" id="UP001153620"/>
    </source>
</evidence>
<feature type="compositionally biased region" description="Basic and acidic residues" evidence="7">
    <location>
        <begin position="18"/>
        <end position="28"/>
    </location>
</feature>
<dbReference type="InterPro" id="IPR028889">
    <property type="entry name" value="USP"/>
</dbReference>
<dbReference type="EMBL" id="OU895878">
    <property type="protein sequence ID" value="CAH1718273.1"/>
    <property type="molecule type" value="Genomic_DNA"/>
</dbReference>
<keyword evidence="2" id="KW-0479">Metal-binding</keyword>
<dbReference type="GO" id="GO:0016579">
    <property type="term" value="P:protein deubiquitination"/>
    <property type="evidence" value="ECO:0007669"/>
    <property type="project" value="InterPro"/>
</dbReference>
<sequence length="886" mass="100217">MVKTTSKETNDGSSTDSGDERDRNDDNTKVSVKCPHLLKSIDFTKVKKYIKQNGFSANCSECEKLKSPVSTIGDGDDEYEYDRSLWMCLRCGLQFCGRTVNKHAIAHYEKAHSDMHALTVNTTTFMIWCYNCDEELTEDCHKKLLECISFIRKESLKPPPIDVYNVESKIQMGMQTLVPLLSNINSSASDKKEIPEPSMSVSYNLTLPSQRKTNQENTESNSTNVMLPRVRGLSNLGNTCFFNAVTQNLSQTPYLLEILTDAIESRENFELPGGELVVTKEETIQLKPIKGELGEAGAITKALYNTVDQLQRSGGVFTPRELLSQFTTKWPQFGGGDQHDSHEALRHLLESVRHEDLRRFQSVILRELGYNSKVDPKHVRDEDKQKIKYFGKKAEERILVPEPLFRGYMVSTLTCQDCNHISPRQEYFLDISLPVTVDKPQPPTRRKASPEPVTNPPSTSSGPSKSQMKREKRAERKSKRNQKNQSRKIFSNAFGDQVELKPLAGDVETKERDDDDLSSNSSLLSSDADVEDNLTDEKQSNKKVVCDANGNQCPETVLSPQNPEKLDDMPENPFKSEASKEVNNIVEDNETIDDAEREKAIKAQQKKCQQKQRERLISHIDWSNTLSPRLQCPEGELSLQSCLNNFTSVELMTGSNKVGCEACTERINGKKGKTVNTNATKQFLISSPPAVLILHLKRFQVGMRGMFRKIPKHVSFPLVLDIAPFCASKVKLLHHVKRHQKKVLYSLYGIVEHSGGMFGGHYVAYVKVRPKITKEDPRWKFLAHGTKTELDQLDEQKIILEKQTEKVKKRQMSMTKDSDDSISNTSSSSQTSDDEEENAVGGSDEPETDKPLPGKWYYVSDSHVREASETDVLNAQAYLLFYERIF</sequence>
<evidence type="ECO:0000256" key="2">
    <source>
        <dbReference type="ARBA" id="ARBA00022723"/>
    </source>
</evidence>
<evidence type="ECO:0008006" key="12">
    <source>
        <dbReference type="Google" id="ProtNLM"/>
    </source>
</evidence>
<evidence type="ECO:0000256" key="1">
    <source>
        <dbReference type="ARBA" id="ARBA00009085"/>
    </source>
</evidence>
<accession>A0A9P0IU04</accession>
<reference evidence="10" key="1">
    <citation type="submission" date="2022-01" db="EMBL/GenBank/DDBJ databases">
        <authorList>
            <person name="King R."/>
        </authorList>
    </citation>
    <scope>NUCLEOTIDE SEQUENCE</scope>
</reference>
<protein>
    <recommendedName>
        <fullName evidence="12">Ubiquitinyl hydrolase 1</fullName>
    </recommendedName>
</protein>
<gene>
    <name evidence="10" type="ORF">CHIRRI_LOCUS5687</name>
</gene>
<evidence type="ECO:0000256" key="5">
    <source>
        <dbReference type="PROSITE-ProRule" id="PRU00502"/>
    </source>
</evidence>
<feature type="region of interest" description="Disordered" evidence="7">
    <location>
        <begin position="1"/>
        <end position="28"/>
    </location>
</feature>
<dbReference type="PROSITE" id="PS00973">
    <property type="entry name" value="USP_2"/>
    <property type="match status" value="1"/>
</dbReference>
<feature type="compositionally biased region" description="Basic residues" evidence="7">
    <location>
        <begin position="475"/>
        <end position="486"/>
    </location>
</feature>
<feature type="compositionally biased region" description="Low complexity" evidence="7">
    <location>
        <begin position="821"/>
        <end position="831"/>
    </location>
</feature>
<feature type="domain" description="USP" evidence="8">
    <location>
        <begin position="231"/>
        <end position="885"/>
    </location>
</feature>
<dbReference type="Proteomes" id="UP001153620">
    <property type="component" value="Chromosome 2"/>
</dbReference>
<dbReference type="InterPro" id="IPR050164">
    <property type="entry name" value="Peptidase_C19"/>
</dbReference>
<evidence type="ECO:0000259" key="9">
    <source>
        <dbReference type="PROSITE" id="PS50271"/>
    </source>
</evidence>
<dbReference type="Pfam" id="PF02148">
    <property type="entry name" value="zf-UBP"/>
    <property type="match status" value="1"/>
</dbReference>
<comment type="similarity">
    <text evidence="1">Belongs to the peptidase C19 family.</text>
</comment>
<dbReference type="OrthoDB" id="21648at2759"/>
<dbReference type="GO" id="GO:0008270">
    <property type="term" value="F:zinc ion binding"/>
    <property type="evidence" value="ECO:0007669"/>
    <property type="project" value="UniProtKB-KW"/>
</dbReference>
<dbReference type="InterPro" id="IPR013083">
    <property type="entry name" value="Znf_RING/FYVE/PHD"/>
</dbReference>
<dbReference type="AlphaFoldDB" id="A0A9P0IU04"/>
<dbReference type="GO" id="GO:0004843">
    <property type="term" value="F:cysteine-type deubiquitinase activity"/>
    <property type="evidence" value="ECO:0007669"/>
    <property type="project" value="InterPro"/>
</dbReference>
<feature type="domain" description="UBP-type" evidence="9">
    <location>
        <begin position="32"/>
        <end position="155"/>
    </location>
</feature>
<dbReference type="Gene3D" id="3.90.70.10">
    <property type="entry name" value="Cysteine proteinases"/>
    <property type="match status" value="1"/>
</dbReference>
<proteinExistence type="inferred from homology"/>
<evidence type="ECO:0000256" key="7">
    <source>
        <dbReference type="SAM" id="MobiDB-lite"/>
    </source>
</evidence>
<dbReference type="SUPFAM" id="SSF54001">
    <property type="entry name" value="Cysteine proteinases"/>
    <property type="match status" value="1"/>
</dbReference>
<dbReference type="Pfam" id="PF00443">
    <property type="entry name" value="UCH"/>
    <property type="match status" value="1"/>
</dbReference>
<feature type="compositionally biased region" description="Low complexity" evidence="7">
    <location>
        <begin position="518"/>
        <end position="527"/>
    </location>
</feature>
<dbReference type="GO" id="GO:0005829">
    <property type="term" value="C:cytosol"/>
    <property type="evidence" value="ECO:0007669"/>
    <property type="project" value="TreeGrafter"/>
</dbReference>
<reference evidence="10" key="2">
    <citation type="submission" date="2022-10" db="EMBL/GenBank/DDBJ databases">
        <authorList>
            <consortium name="ENA_rothamsted_submissions"/>
            <consortium name="culmorum"/>
            <person name="King R."/>
        </authorList>
    </citation>
    <scope>NUCLEOTIDE SEQUENCE</scope>
</reference>
<feature type="compositionally biased region" description="Basic and acidic residues" evidence="7">
    <location>
        <begin position="1"/>
        <end position="10"/>
    </location>
</feature>
<name>A0A9P0IU04_9DIPT</name>
<dbReference type="PANTHER" id="PTHR24006:SF781">
    <property type="entry name" value="LD34905P"/>
    <property type="match status" value="1"/>
</dbReference>
<evidence type="ECO:0000256" key="4">
    <source>
        <dbReference type="ARBA" id="ARBA00022833"/>
    </source>
</evidence>
<feature type="compositionally biased region" description="Polar residues" evidence="7">
    <location>
        <begin position="456"/>
        <end position="466"/>
    </location>
</feature>
<dbReference type="PROSITE" id="PS50235">
    <property type="entry name" value="USP_3"/>
    <property type="match status" value="1"/>
</dbReference>
<dbReference type="InterPro" id="IPR018200">
    <property type="entry name" value="USP_CS"/>
</dbReference>
<dbReference type="GO" id="GO:0005634">
    <property type="term" value="C:nucleus"/>
    <property type="evidence" value="ECO:0007669"/>
    <property type="project" value="TreeGrafter"/>
</dbReference>
<dbReference type="PROSITE" id="PS50271">
    <property type="entry name" value="ZF_UBP"/>
    <property type="match status" value="1"/>
</dbReference>